<dbReference type="KEGG" id="gah:GAH_01831"/>
<dbReference type="Pfam" id="PF01850">
    <property type="entry name" value="PIN"/>
    <property type="match status" value="1"/>
</dbReference>
<dbReference type="InterPro" id="IPR002716">
    <property type="entry name" value="PIN_dom"/>
</dbReference>
<evidence type="ECO:0000313" key="2">
    <source>
        <dbReference type="EMBL" id="AKG90891.1"/>
    </source>
</evidence>
<keyword evidence="3" id="KW-1185">Reference proteome</keyword>
<evidence type="ECO:0000259" key="1">
    <source>
        <dbReference type="Pfam" id="PF01850"/>
    </source>
</evidence>
<evidence type="ECO:0000313" key="3">
    <source>
        <dbReference type="Proteomes" id="UP000034723"/>
    </source>
</evidence>
<dbReference type="Gene3D" id="3.40.50.1010">
    <property type="entry name" value="5'-nuclease"/>
    <property type="match status" value="1"/>
</dbReference>
<sequence length="135" mass="15274">MRIVVDSYAWIELFRGGEKGKKVAQLIIESDQVFTPDIVLAEVARKYVREGYDDSTVKKRLDFMHDVSAVVSIDREIAVTASKCYIEMVEKSKELKQPKPGLADAIVLAISRVKDAKVVTGDMHFRPFKETIWLG</sequence>
<feature type="domain" description="PIN" evidence="1">
    <location>
        <begin position="3"/>
        <end position="126"/>
    </location>
</feature>
<dbReference type="InterPro" id="IPR029060">
    <property type="entry name" value="PIN-like_dom_sf"/>
</dbReference>
<dbReference type="SUPFAM" id="SSF88723">
    <property type="entry name" value="PIN domain-like"/>
    <property type="match status" value="1"/>
</dbReference>
<dbReference type="AlphaFoldDB" id="A0A0F7DBD3"/>
<organism evidence="2 3">
    <name type="scientific">Geoglobus ahangari</name>
    <dbReference type="NCBI Taxonomy" id="113653"/>
    <lineage>
        <taxon>Archaea</taxon>
        <taxon>Methanobacteriati</taxon>
        <taxon>Methanobacteriota</taxon>
        <taxon>Archaeoglobi</taxon>
        <taxon>Archaeoglobales</taxon>
        <taxon>Archaeoglobaceae</taxon>
        <taxon>Geoglobus</taxon>
    </lineage>
</organism>
<proteinExistence type="predicted"/>
<name>A0A0F7DBD3_9EURY</name>
<dbReference type="Proteomes" id="UP000034723">
    <property type="component" value="Chromosome"/>
</dbReference>
<accession>A0A0F7DBD3</accession>
<protein>
    <submittedName>
        <fullName evidence="2">Putative nucleic acid-binding protein, contains PIN domain</fullName>
    </submittedName>
</protein>
<dbReference type="InParanoid" id="A0A0F7DBD3"/>
<dbReference type="EMBL" id="CP011267">
    <property type="protein sequence ID" value="AKG90891.1"/>
    <property type="molecule type" value="Genomic_DNA"/>
</dbReference>
<dbReference type="STRING" id="113653.GAH_01831"/>
<dbReference type="OrthoDB" id="145945at2157"/>
<gene>
    <name evidence="2" type="ORF">GAH_01831</name>
</gene>
<dbReference type="HOGENOM" id="CLU_151710_0_0_2"/>
<reference evidence="2 3" key="1">
    <citation type="submission" date="2015-04" db="EMBL/GenBank/DDBJ databases">
        <title>The complete genome sequence of the hyperthermophilic, obligate iron-reducing archaeon Geoglobus ahangari strain 234T.</title>
        <authorList>
            <person name="Manzella M.P."/>
            <person name="Holmes D.E."/>
            <person name="Rocheleau J.M."/>
            <person name="Chung A."/>
            <person name="Reguera G."/>
            <person name="Kashefi K."/>
        </authorList>
    </citation>
    <scope>NUCLEOTIDE SEQUENCE [LARGE SCALE GENOMIC DNA]</scope>
    <source>
        <strain evidence="2 3">234</strain>
    </source>
</reference>